<protein>
    <submittedName>
        <fullName evidence="5">Transcriptional activator FeaR</fullName>
    </submittedName>
</protein>
<evidence type="ECO:0000256" key="3">
    <source>
        <dbReference type="ARBA" id="ARBA00023163"/>
    </source>
</evidence>
<keyword evidence="2" id="KW-0238">DNA-binding</keyword>
<dbReference type="Pfam" id="PF14525">
    <property type="entry name" value="AraC_binding_2"/>
    <property type="match status" value="1"/>
</dbReference>
<organism evidence="5 6">
    <name type="scientific">Paraburkholderia humisilvae</name>
    <dbReference type="NCBI Taxonomy" id="627669"/>
    <lineage>
        <taxon>Bacteria</taxon>
        <taxon>Pseudomonadati</taxon>
        <taxon>Pseudomonadota</taxon>
        <taxon>Betaproteobacteria</taxon>
        <taxon>Burkholderiales</taxon>
        <taxon>Burkholderiaceae</taxon>
        <taxon>Paraburkholderia</taxon>
    </lineage>
</organism>
<dbReference type="InterPro" id="IPR035418">
    <property type="entry name" value="AraC-bd_2"/>
</dbReference>
<evidence type="ECO:0000259" key="4">
    <source>
        <dbReference type="PROSITE" id="PS01124"/>
    </source>
</evidence>
<dbReference type="InterPro" id="IPR020449">
    <property type="entry name" value="Tscrpt_reg_AraC-type_HTH"/>
</dbReference>
<feature type="domain" description="HTH araC/xylS-type" evidence="4">
    <location>
        <begin position="208"/>
        <end position="307"/>
    </location>
</feature>
<dbReference type="SMART" id="SM00342">
    <property type="entry name" value="HTH_ARAC"/>
    <property type="match status" value="1"/>
</dbReference>
<dbReference type="Pfam" id="PF12833">
    <property type="entry name" value="HTH_18"/>
    <property type="match status" value="1"/>
</dbReference>
<keyword evidence="3" id="KW-0804">Transcription</keyword>
<keyword evidence="1" id="KW-0805">Transcription regulation</keyword>
<dbReference type="GO" id="GO:0003700">
    <property type="term" value="F:DNA-binding transcription factor activity"/>
    <property type="evidence" value="ECO:0007669"/>
    <property type="project" value="InterPro"/>
</dbReference>
<keyword evidence="6" id="KW-1185">Reference proteome</keyword>
<dbReference type="Gene3D" id="1.10.10.60">
    <property type="entry name" value="Homeodomain-like"/>
    <property type="match status" value="1"/>
</dbReference>
<dbReference type="PROSITE" id="PS01124">
    <property type="entry name" value="HTH_ARAC_FAMILY_2"/>
    <property type="match status" value="1"/>
</dbReference>
<reference evidence="5 6" key="1">
    <citation type="submission" date="2020-04" db="EMBL/GenBank/DDBJ databases">
        <authorList>
            <person name="De Canck E."/>
        </authorList>
    </citation>
    <scope>NUCLEOTIDE SEQUENCE [LARGE SCALE GENOMIC DNA]</scope>
    <source>
        <strain evidence="5 6">LMG 29542</strain>
    </source>
</reference>
<evidence type="ECO:0000256" key="2">
    <source>
        <dbReference type="ARBA" id="ARBA00023125"/>
    </source>
</evidence>
<dbReference type="PROSITE" id="PS00041">
    <property type="entry name" value="HTH_ARAC_FAMILY_1"/>
    <property type="match status" value="1"/>
</dbReference>
<dbReference type="InterPro" id="IPR009057">
    <property type="entry name" value="Homeodomain-like_sf"/>
</dbReference>
<dbReference type="Proteomes" id="UP000494363">
    <property type="component" value="Unassembled WGS sequence"/>
</dbReference>
<dbReference type="EMBL" id="CADIKH010000032">
    <property type="protein sequence ID" value="CAB3767155.1"/>
    <property type="molecule type" value="Genomic_DNA"/>
</dbReference>
<dbReference type="SUPFAM" id="SSF46689">
    <property type="entry name" value="Homeodomain-like"/>
    <property type="match status" value="1"/>
</dbReference>
<evidence type="ECO:0000313" key="6">
    <source>
        <dbReference type="Proteomes" id="UP000494363"/>
    </source>
</evidence>
<dbReference type="InterPro" id="IPR050204">
    <property type="entry name" value="AraC_XylS_family_regulators"/>
</dbReference>
<name>A0A6J5EQ74_9BURK</name>
<evidence type="ECO:0000256" key="1">
    <source>
        <dbReference type="ARBA" id="ARBA00023015"/>
    </source>
</evidence>
<dbReference type="InterPro" id="IPR018062">
    <property type="entry name" value="HTH_AraC-typ_CS"/>
</dbReference>
<accession>A0A6J5EQ74</accession>
<dbReference type="PANTHER" id="PTHR46796">
    <property type="entry name" value="HTH-TYPE TRANSCRIPTIONAL ACTIVATOR RHAS-RELATED"/>
    <property type="match status" value="1"/>
</dbReference>
<sequence length="317" mass="35106">MSDRFCENIWNGVAMCRDAWIEAMSRQGLRCRFDRSCFGPSTKYTARAGRTGIANLDVAWQSVSPFTRGSTWNDEHLYVQIVKSGTMSIEQAGQVMKFGPGDIAVVDPLTRYDESIRESARLSALYVPRSALRERGLRHRFPMVCRPDVNSCDVDAVRGFMLYLTSQAGNASDALLARFGDQCLDLMDALLDERTTSASSRSFAVTVLRAKQLIARSIGDPDLSVPSIAAELNMSARSLTRALQANGLAVMRYVWSVRLQHAAQLLAGAPQDAIQEIAYRCGFVSPAHFSRVFKKRYGMTPRDYAASRKAAPGEARE</sequence>
<dbReference type="RefSeq" id="WP_175229588.1">
    <property type="nucleotide sequence ID" value="NZ_CADIKH010000032.1"/>
</dbReference>
<evidence type="ECO:0000313" key="5">
    <source>
        <dbReference type="EMBL" id="CAB3767155.1"/>
    </source>
</evidence>
<dbReference type="GO" id="GO:0043565">
    <property type="term" value="F:sequence-specific DNA binding"/>
    <property type="evidence" value="ECO:0007669"/>
    <property type="project" value="InterPro"/>
</dbReference>
<dbReference type="InterPro" id="IPR018060">
    <property type="entry name" value="HTH_AraC"/>
</dbReference>
<gene>
    <name evidence="5" type="primary">feaR_1</name>
    <name evidence="5" type="ORF">LMG29542_05516</name>
</gene>
<proteinExistence type="predicted"/>
<dbReference type="PANTHER" id="PTHR46796:SF6">
    <property type="entry name" value="ARAC SUBFAMILY"/>
    <property type="match status" value="1"/>
</dbReference>
<dbReference type="PRINTS" id="PR00032">
    <property type="entry name" value="HTHARAC"/>
</dbReference>
<dbReference type="AlphaFoldDB" id="A0A6J5EQ74"/>